<dbReference type="EMBL" id="HBGN01013252">
    <property type="protein sequence ID" value="CAD9325164.1"/>
    <property type="molecule type" value="Transcribed_RNA"/>
</dbReference>
<gene>
    <name evidence="1" type="ORF">DBRI1063_LOCUS8480</name>
</gene>
<proteinExistence type="predicted"/>
<evidence type="ECO:0000313" key="1">
    <source>
        <dbReference type="EMBL" id="CAD9325164.1"/>
    </source>
</evidence>
<accession>A0A7S1Z1E2</accession>
<name>A0A7S1Z1E2_9STRA</name>
<reference evidence="1" key="1">
    <citation type="submission" date="2021-01" db="EMBL/GenBank/DDBJ databases">
        <authorList>
            <person name="Corre E."/>
            <person name="Pelletier E."/>
            <person name="Niang G."/>
            <person name="Scheremetjew M."/>
            <person name="Finn R."/>
            <person name="Kale V."/>
            <person name="Holt S."/>
            <person name="Cochrane G."/>
            <person name="Meng A."/>
            <person name="Brown T."/>
            <person name="Cohen L."/>
        </authorList>
    </citation>
    <scope>NUCLEOTIDE SEQUENCE</scope>
    <source>
        <strain evidence="1">Pop2</strain>
    </source>
</reference>
<sequence length="347" mass="40219">MQMVSFSLRHLQQKQKRGAALPILIHRKKRIRTDNTFAKFLIKRRVLLASLCFFLVILWLQTFLHIVHSTTATATTATRGELDAIVTVAMCGFRADDMVRALRTNGQWKGPIYVITDTPPEKDPKDYTVLNVKGHHPKFVSQGEFDEYVKGIHTFKSEIYSKWHKTQIFHLIPQQHNVRTALFIDADMLAQLPLSQHWLSDLRPFIQNANCHLTLYPERWYTHLPIIGKNDIALSGLYNSGMMILKRKESALVLKHWGNLLVHPPWVGRDQGKLTQAVDHTQTQLCFLPNHFRHVQNEADLIDRVWFGLFGKGTFLHISSAKKTRSKYMHWNDQLLQSCDYSGLEFQ</sequence>
<evidence type="ECO:0008006" key="2">
    <source>
        <dbReference type="Google" id="ProtNLM"/>
    </source>
</evidence>
<dbReference type="AlphaFoldDB" id="A0A7S1Z1E2"/>
<dbReference type="SUPFAM" id="SSF53448">
    <property type="entry name" value="Nucleotide-diphospho-sugar transferases"/>
    <property type="match status" value="1"/>
</dbReference>
<dbReference type="Gene3D" id="3.90.550.10">
    <property type="entry name" value="Spore Coat Polysaccharide Biosynthesis Protein SpsA, Chain A"/>
    <property type="match status" value="1"/>
</dbReference>
<protein>
    <recommendedName>
        <fullName evidence="2">Nucleotide-diphospho-sugar transferase domain-containing protein</fullName>
    </recommendedName>
</protein>
<organism evidence="1">
    <name type="scientific">Ditylum brightwellii</name>
    <dbReference type="NCBI Taxonomy" id="49249"/>
    <lineage>
        <taxon>Eukaryota</taxon>
        <taxon>Sar</taxon>
        <taxon>Stramenopiles</taxon>
        <taxon>Ochrophyta</taxon>
        <taxon>Bacillariophyta</taxon>
        <taxon>Mediophyceae</taxon>
        <taxon>Lithodesmiophycidae</taxon>
        <taxon>Lithodesmiales</taxon>
        <taxon>Lithodesmiaceae</taxon>
        <taxon>Ditylum</taxon>
    </lineage>
</organism>
<dbReference type="InterPro" id="IPR029044">
    <property type="entry name" value="Nucleotide-diphossugar_trans"/>
</dbReference>